<evidence type="ECO:0000256" key="1">
    <source>
        <dbReference type="ARBA" id="ARBA00004123"/>
    </source>
</evidence>
<evidence type="ECO:0000256" key="5">
    <source>
        <dbReference type="ARBA" id="ARBA00022801"/>
    </source>
</evidence>
<dbReference type="STRING" id="8022.A0A060X0F7"/>
<dbReference type="AlphaFoldDB" id="A0A060X0F7"/>
<dbReference type="InterPro" id="IPR037138">
    <property type="entry name" value="His_deacetylse_dom_sf"/>
</dbReference>
<keyword evidence="9" id="KW-0539">Nucleus</keyword>
<evidence type="ECO:0000256" key="9">
    <source>
        <dbReference type="ARBA" id="ARBA00023242"/>
    </source>
</evidence>
<evidence type="ECO:0000256" key="6">
    <source>
        <dbReference type="ARBA" id="ARBA00022853"/>
    </source>
</evidence>
<dbReference type="PANTHER" id="PTHR45364:SF12">
    <property type="entry name" value="HISTONE DEACETYLASE"/>
    <property type="match status" value="1"/>
</dbReference>
<dbReference type="PANTHER" id="PTHR45364">
    <property type="entry name" value="HISTONE DEACETYLASE 9-RELATED"/>
    <property type="match status" value="1"/>
</dbReference>
<dbReference type="Proteomes" id="UP000193380">
    <property type="component" value="Unassembled WGS sequence"/>
</dbReference>
<evidence type="ECO:0000256" key="8">
    <source>
        <dbReference type="ARBA" id="ARBA00023163"/>
    </source>
</evidence>
<evidence type="ECO:0000256" key="3">
    <source>
        <dbReference type="ARBA" id="ARBA00012111"/>
    </source>
</evidence>
<dbReference type="SUPFAM" id="SSF52768">
    <property type="entry name" value="Arginase/deacetylase"/>
    <property type="match status" value="1"/>
</dbReference>
<reference evidence="10" key="1">
    <citation type="journal article" date="2014" name="Nat. Commun.">
        <title>The rainbow trout genome provides novel insights into evolution after whole-genome duplication in vertebrates.</title>
        <authorList>
            <person name="Berthelot C."/>
            <person name="Brunet F."/>
            <person name="Chalopin D."/>
            <person name="Juanchich A."/>
            <person name="Bernard M."/>
            <person name="Noel B."/>
            <person name="Bento P."/>
            <person name="Da Silva C."/>
            <person name="Labadie K."/>
            <person name="Alberti A."/>
            <person name="Aury J.M."/>
            <person name="Louis A."/>
            <person name="Dehais P."/>
            <person name="Bardou P."/>
            <person name="Montfort J."/>
            <person name="Klopp C."/>
            <person name="Cabau C."/>
            <person name="Gaspin C."/>
            <person name="Thorgaard G.H."/>
            <person name="Boussaha M."/>
            <person name="Quillet E."/>
            <person name="Guyomard R."/>
            <person name="Galiana D."/>
            <person name="Bobe J."/>
            <person name="Volff J.N."/>
            <person name="Genet C."/>
            <person name="Wincker P."/>
            <person name="Jaillon O."/>
            <person name="Roest Crollius H."/>
            <person name="Guiguen Y."/>
        </authorList>
    </citation>
    <scope>NUCLEOTIDE SEQUENCE [LARGE SCALE GENOMIC DNA]</scope>
</reference>
<keyword evidence="5" id="KW-0378">Hydrolase</keyword>
<evidence type="ECO:0000313" key="11">
    <source>
        <dbReference type="Proteomes" id="UP000193380"/>
    </source>
</evidence>
<dbReference type="EC" id="3.5.1.98" evidence="3"/>
<dbReference type="GO" id="GO:0005634">
    <property type="term" value="C:nucleus"/>
    <property type="evidence" value="ECO:0007669"/>
    <property type="project" value="UniProtKB-SubCell"/>
</dbReference>
<comment type="subcellular location">
    <subcellularLocation>
        <location evidence="1">Nucleus</location>
    </subcellularLocation>
</comment>
<gene>
    <name evidence="10" type="ORF">GSONMT00013045001</name>
</gene>
<accession>A0A060X0F7</accession>
<dbReference type="PaxDb" id="8022-A0A060X0F7"/>
<evidence type="ECO:0000256" key="4">
    <source>
        <dbReference type="ARBA" id="ARBA00022491"/>
    </source>
</evidence>
<comment type="similarity">
    <text evidence="2">Belongs to the histone deacetylase family. HD type 2 subfamily.</text>
</comment>
<evidence type="ECO:0000313" key="10">
    <source>
        <dbReference type="EMBL" id="CDQ72956.1"/>
    </source>
</evidence>
<reference evidence="10" key="2">
    <citation type="submission" date="2014-03" db="EMBL/GenBank/DDBJ databases">
        <authorList>
            <person name="Genoscope - CEA"/>
        </authorList>
    </citation>
    <scope>NUCLEOTIDE SEQUENCE</scope>
</reference>
<proteinExistence type="inferred from homology"/>
<keyword evidence="6" id="KW-0156">Chromatin regulator</keyword>
<dbReference type="Gene3D" id="3.40.800.20">
    <property type="entry name" value="Histone deacetylase domain"/>
    <property type="match status" value="1"/>
</dbReference>
<keyword evidence="4" id="KW-0678">Repressor</keyword>
<evidence type="ECO:0000256" key="2">
    <source>
        <dbReference type="ARBA" id="ARBA00007738"/>
    </source>
</evidence>
<dbReference type="InterPro" id="IPR023696">
    <property type="entry name" value="Ureohydrolase_dom_sf"/>
</dbReference>
<organism evidence="10 11">
    <name type="scientific">Oncorhynchus mykiss</name>
    <name type="common">Rainbow trout</name>
    <name type="synonym">Salmo gairdneri</name>
    <dbReference type="NCBI Taxonomy" id="8022"/>
    <lineage>
        <taxon>Eukaryota</taxon>
        <taxon>Metazoa</taxon>
        <taxon>Chordata</taxon>
        <taxon>Craniata</taxon>
        <taxon>Vertebrata</taxon>
        <taxon>Euteleostomi</taxon>
        <taxon>Actinopterygii</taxon>
        <taxon>Neopterygii</taxon>
        <taxon>Teleostei</taxon>
        <taxon>Protacanthopterygii</taxon>
        <taxon>Salmoniformes</taxon>
        <taxon>Salmonidae</taxon>
        <taxon>Salmoninae</taxon>
        <taxon>Oncorhynchus</taxon>
    </lineage>
</organism>
<name>A0A060X0F7_ONCMY</name>
<sequence length="305" mass="33327">MDSSVTHLSLVNHSPLPPTLTLLFLSPPLSSPYQPFSPPFPPLHFTPIHLPSGSYAAAVLFLLGIEEFLGYGVHREGGSRGVCSHSVETTTSNLWHSSQRHGRAPPPPCTHTHTASPLNFFPSDSALLVCCGALNTNGSEPPCAMERENTHHLQQLNVFQASLSISGMPHRPLGRAQSSPATASIKGAPMGEVPIKHLFTTGLVYDTFMLKHQCMCGNTHIHPEHAGRIQSVWSRLQETGLLGRCERFTAPIQRGVKIFNLQCRLWDGGGLQGKCPVGNRACNRQVKSISLGLSTPHTHLWWKLR</sequence>
<keyword evidence="7" id="KW-0805">Transcription regulation</keyword>
<dbReference type="EMBL" id="FR904867">
    <property type="protein sequence ID" value="CDQ72956.1"/>
    <property type="molecule type" value="Genomic_DNA"/>
</dbReference>
<protein>
    <recommendedName>
        <fullName evidence="3">histone deacetylase</fullName>
        <ecNumber evidence="3">3.5.1.98</ecNumber>
    </recommendedName>
</protein>
<evidence type="ECO:0000256" key="7">
    <source>
        <dbReference type="ARBA" id="ARBA00023015"/>
    </source>
</evidence>
<keyword evidence="8" id="KW-0804">Transcription</keyword>
<dbReference type="GO" id="GO:0141221">
    <property type="term" value="F:histone deacetylase activity, hydrolytic mechanism"/>
    <property type="evidence" value="ECO:0007669"/>
    <property type="project" value="UniProtKB-EC"/>
</dbReference>